<dbReference type="Pfam" id="PF13041">
    <property type="entry name" value="PPR_2"/>
    <property type="match status" value="1"/>
</dbReference>
<dbReference type="PANTHER" id="PTHR47926">
    <property type="entry name" value="PENTATRICOPEPTIDE REPEAT-CONTAINING PROTEIN"/>
    <property type="match status" value="1"/>
</dbReference>
<dbReference type="InterPro" id="IPR046848">
    <property type="entry name" value="E_motif"/>
</dbReference>
<comment type="caution">
    <text evidence="4">The sequence shown here is derived from an EMBL/GenBank/DDBJ whole genome shotgun (WGS) entry which is preliminary data.</text>
</comment>
<dbReference type="Pfam" id="PF20431">
    <property type="entry name" value="E_motif"/>
    <property type="match status" value="1"/>
</dbReference>
<reference evidence="4 5" key="1">
    <citation type="journal article" date="2020" name="Nat. Food">
        <title>A phased Vanilla planifolia genome enables genetic improvement of flavour and production.</title>
        <authorList>
            <person name="Hasing T."/>
            <person name="Tang H."/>
            <person name="Brym M."/>
            <person name="Khazi F."/>
            <person name="Huang T."/>
            <person name="Chambers A.H."/>
        </authorList>
    </citation>
    <scope>NUCLEOTIDE SEQUENCE [LARGE SCALE GENOMIC DNA]</scope>
    <source>
        <tissue evidence="4">Leaf</tissue>
    </source>
</reference>
<evidence type="ECO:0000256" key="2">
    <source>
        <dbReference type="PROSITE-ProRule" id="PRU00708"/>
    </source>
</evidence>
<dbReference type="InterPro" id="IPR011990">
    <property type="entry name" value="TPR-like_helical_dom_sf"/>
</dbReference>
<dbReference type="FunFam" id="1.25.40.10:FF:000184">
    <property type="entry name" value="Pentatricopeptide repeat-containing protein, chloroplastic"/>
    <property type="match status" value="1"/>
</dbReference>
<dbReference type="Proteomes" id="UP000639772">
    <property type="component" value="Chromosome 1"/>
</dbReference>
<evidence type="ECO:0000313" key="4">
    <source>
        <dbReference type="EMBL" id="KAG0502878.1"/>
    </source>
</evidence>
<dbReference type="Pfam" id="PF20430">
    <property type="entry name" value="Eplus_motif"/>
    <property type="match status" value="1"/>
</dbReference>
<dbReference type="PROSITE" id="PS51375">
    <property type="entry name" value="PPR"/>
    <property type="match status" value="4"/>
</dbReference>
<evidence type="ECO:0000259" key="3">
    <source>
        <dbReference type="Pfam" id="PF14432"/>
    </source>
</evidence>
<dbReference type="Pfam" id="PF14432">
    <property type="entry name" value="DYW_deaminase"/>
    <property type="match status" value="1"/>
</dbReference>
<gene>
    <name evidence="4" type="ORF">HPP92_002950</name>
</gene>
<dbReference type="InterPro" id="IPR032867">
    <property type="entry name" value="DYW_dom"/>
</dbReference>
<dbReference type="Gene3D" id="1.25.40.10">
    <property type="entry name" value="Tetratricopeptide repeat domain"/>
    <property type="match status" value="3"/>
</dbReference>
<keyword evidence="1" id="KW-0677">Repeat</keyword>
<feature type="repeat" description="PPR" evidence="2">
    <location>
        <begin position="455"/>
        <end position="489"/>
    </location>
</feature>
<dbReference type="FunFam" id="1.25.40.10:FF:000348">
    <property type="entry name" value="Pentatricopeptide repeat-containing protein chloroplastic"/>
    <property type="match status" value="1"/>
</dbReference>
<name>A0A835SFP6_VANPL</name>
<proteinExistence type="predicted"/>
<dbReference type="GO" id="GO:0009451">
    <property type="term" value="P:RNA modification"/>
    <property type="evidence" value="ECO:0007669"/>
    <property type="project" value="InterPro"/>
</dbReference>
<dbReference type="InterPro" id="IPR046960">
    <property type="entry name" value="PPR_At4g14850-like_plant"/>
</dbReference>
<evidence type="ECO:0000256" key="1">
    <source>
        <dbReference type="ARBA" id="ARBA00022737"/>
    </source>
</evidence>
<protein>
    <recommendedName>
        <fullName evidence="3">DYW domain-containing protein</fullName>
    </recommendedName>
</protein>
<dbReference type="NCBIfam" id="TIGR00756">
    <property type="entry name" value="PPR"/>
    <property type="match status" value="4"/>
</dbReference>
<dbReference type="GO" id="GO:0008270">
    <property type="term" value="F:zinc ion binding"/>
    <property type="evidence" value="ECO:0007669"/>
    <property type="project" value="InterPro"/>
</dbReference>
<accession>A0A835SFP6</accession>
<sequence>MASLEILSLPPSPTTEDFRALRRMIHRGLDSCLSMMELRQYHSQLVRLGLSSDNDSAGRLVRFCALSPSGDLHYALRLSELLPRPDPYIFNTLIRSPILSSPLFLYSQMLLRSVHPNEFTFPALLKSLSSTGTSHSLDAGRQVHAHVFKFGFHHDTISQNNLVNFYFSYALSIHAGLVFEKMLNRDVVSWTTMISGLCRIGSVSEARNLFDIMPKRSSISWNAMISGYVQNGCFHQAFELFNRMRGDGLELDKFVAASMLAACTGLSALEQGRWIHSHIERNGIELDAKLATTIVNMYCKCGCLEKAYEVFNGLRNKGLSTWNCMIGGLASHGRGEEAIKLFTDMEKEMVRPDDITLLNILNACGHTGLVDQGRYYFHYMVQSYGIEPKMEHFGCLVNLLGRAGHLQEAKKVIDEMPMEPDAGVLGALFGACSILGNLDLGDLIGTKVVELDPENSGRYILLANLYSRAGRWDDAANIRRLMNDRGVKKETGWSVIEKDGVVNKFIAGGKSHPEASHIYAKVDEMLQRIRLAGHVLDTEGMLHEMDDKEDKKNPLRFHSEKLAIAFGLLHSRPGDTLRITKNLRMCSDCHAASKLIAKVYDREIVMRDRNRFHHFKGGECSCKDYW</sequence>
<feature type="repeat" description="PPR" evidence="2">
    <location>
        <begin position="318"/>
        <end position="352"/>
    </location>
</feature>
<dbReference type="AlphaFoldDB" id="A0A835SFP6"/>
<dbReference type="PANTHER" id="PTHR47926:SF402">
    <property type="entry name" value="TETRATRICOPEPTIDE-LIKE HELICAL DOMAIN SUPERFAMILY, DYW DOMAIN-CONTAINING PROTEIN"/>
    <property type="match status" value="1"/>
</dbReference>
<dbReference type="EMBL" id="JADCNM010000001">
    <property type="protein sequence ID" value="KAG0502878.1"/>
    <property type="molecule type" value="Genomic_DNA"/>
</dbReference>
<feature type="domain" description="DYW" evidence="3">
    <location>
        <begin position="533"/>
        <end position="626"/>
    </location>
</feature>
<organism evidence="4 5">
    <name type="scientific">Vanilla planifolia</name>
    <name type="common">Vanilla</name>
    <dbReference type="NCBI Taxonomy" id="51239"/>
    <lineage>
        <taxon>Eukaryota</taxon>
        <taxon>Viridiplantae</taxon>
        <taxon>Streptophyta</taxon>
        <taxon>Embryophyta</taxon>
        <taxon>Tracheophyta</taxon>
        <taxon>Spermatophyta</taxon>
        <taxon>Magnoliopsida</taxon>
        <taxon>Liliopsida</taxon>
        <taxon>Asparagales</taxon>
        <taxon>Orchidaceae</taxon>
        <taxon>Vanilloideae</taxon>
        <taxon>Vanilleae</taxon>
        <taxon>Vanilla</taxon>
    </lineage>
</organism>
<dbReference type="OrthoDB" id="185373at2759"/>
<dbReference type="Pfam" id="PF01535">
    <property type="entry name" value="PPR"/>
    <property type="match status" value="3"/>
</dbReference>
<dbReference type="GO" id="GO:0003723">
    <property type="term" value="F:RNA binding"/>
    <property type="evidence" value="ECO:0007669"/>
    <property type="project" value="InterPro"/>
</dbReference>
<dbReference type="InterPro" id="IPR046849">
    <property type="entry name" value="E2_motif"/>
</dbReference>
<evidence type="ECO:0000313" key="5">
    <source>
        <dbReference type="Proteomes" id="UP000639772"/>
    </source>
</evidence>
<dbReference type="InterPro" id="IPR002885">
    <property type="entry name" value="PPR_rpt"/>
</dbReference>
<dbReference type="Pfam" id="PF12854">
    <property type="entry name" value="PPR_1"/>
    <property type="match status" value="1"/>
</dbReference>
<feature type="repeat" description="PPR" evidence="2">
    <location>
        <begin position="186"/>
        <end position="216"/>
    </location>
</feature>
<feature type="repeat" description="PPR" evidence="2">
    <location>
        <begin position="217"/>
        <end position="251"/>
    </location>
</feature>